<name>A0A5D4M918_9BACI</name>
<accession>A0A5D4M918</accession>
<dbReference type="RefSeq" id="WP_113926560.1">
    <property type="nucleotide sequence ID" value="NZ_VTEG01000014.1"/>
</dbReference>
<evidence type="ECO:0000313" key="3">
    <source>
        <dbReference type="Proteomes" id="UP000325182"/>
    </source>
</evidence>
<reference evidence="2 3" key="1">
    <citation type="submission" date="2019-08" db="EMBL/GenBank/DDBJ databases">
        <title>Bacillus genomes from the desert of Cuatro Cienegas, Coahuila.</title>
        <authorList>
            <person name="Olmedo-Alvarez G."/>
        </authorList>
    </citation>
    <scope>NUCLEOTIDE SEQUENCE [LARGE SCALE GENOMIC DNA]</scope>
    <source>
        <strain evidence="2 3">CH128b_4D</strain>
    </source>
</reference>
<dbReference type="Pfam" id="PF10057">
    <property type="entry name" value="MpsC"/>
    <property type="match status" value="1"/>
</dbReference>
<proteinExistence type="predicted"/>
<gene>
    <name evidence="2" type="ORF">FZC84_16735</name>
</gene>
<dbReference type="EMBL" id="VTEG01000014">
    <property type="protein sequence ID" value="TYR98031.1"/>
    <property type="molecule type" value="Genomic_DNA"/>
</dbReference>
<sequence length="236" mass="27410">MVKTNLEKTISSYIGRLLREHFGRGPGNVLCTVTGPYVVTQFSDFLSPMEQSLMDSDQTVYVEKTRDLMMETLTKEITSFIELNTEGRVAEFYYDWNLTDKTGMMIAILSSDVKEHSLPQINNYKNSDALIQDINQITTDVQKPPEETYSIMQNPRTLLIIRKGIFILLEKELIRLGYHETLRIAKRNLEKRMLFQYKERFEKHLGAELKGIFVDWDFDGDKSCILLHLNPSQKSL</sequence>
<dbReference type="AlphaFoldDB" id="A0A5D4M918"/>
<comment type="caution">
    <text evidence="2">The sequence shown here is derived from an EMBL/GenBank/DDBJ whole genome shotgun (WGS) entry which is preliminary data.</text>
</comment>
<organism evidence="2 3">
    <name type="scientific">Rossellomorea vietnamensis</name>
    <dbReference type="NCBI Taxonomy" id="218284"/>
    <lineage>
        <taxon>Bacteria</taxon>
        <taxon>Bacillati</taxon>
        <taxon>Bacillota</taxon>
        <taxon>Bacilli</taxon>
        <taxon>Bacillales</taxon>
        <taxon>Bacillaceae</taxon>
        <taxon>Rossellomorea</taxon>
    </lineage>
</organism>
<protein>
    <submittedName>
        <fullName evidence="2">DUF2294 family protein</fullName>
    </submittedName>
</protein>
<feature type="domain" description="Na+-translocating membrane potential-generating system MpsC" evidence="1">
    <location>
        <begin position="3"/>
        <end position="110"/>
    </location>
</feature>
<dbReference type="Proteomes" id="UP000325182">
    <property type="component" value="Unassembled WGS sequence"/>
</dbReference>
<evidence type="ECO:0000313" key="2">
    <source>
        <dbReference type="EMBL" id="TYR98031.1"/>
    </source>
</evidence>
<dbReference type="InterPro" id="IPR018745">
    <property type="entry name" value="MpsC"/>
</dbReference>
<evidence type="ECO:0000259" key="1">
    <source>
        <dbReference type="Pfam" id="PF10057"/>
    </source>
</evidence>